<dbReference type="SUPFAM" id="SSF54427">
    <property type="entry name" value="NTF2-like"/>
    <property type="match status" value="1"/>
</dbReference>
<evidence type="ECO:0000313" key="8">
    <source>
        <dbReference type="Proteomes" id="UP000032232"/>
    </source>
</evidence>
<evidence type="ECO:0000259" key="6">
    <source>
        <dbReference type="Pfam" id="PF04335"/>
    </source>
</evidence>
<reference evidence="7 8" key="1">
    <citation type="submission" date="2015-02" db="EMBL/GenBank/DDBJ databases">
        <title>Genome Sequence of Jannaschia aquimarina DSM28248, a member of the Roseobacter clade.</title>
        <authorList>
            <person name="Voget S."/>
            <person name="Daniel R."/>
        </authorList>
    </citation>
    <scope>NUCLEOTIDE SEQUENCE [LARGE SCALE GENOMIC DNA]</scope>
    <source>
        <strain evidence="7 8">GSW-M26</strain>
    </source>
</reference>
<organism evidence="7 8">
    <name type="scientific">Jannaschia aquimarina</name>
    <dbReference type="NCBI Taxonomy" id="935700"/>
    <lineage>
        <taxon>Bacteria</taxon>
        <taxon>Pseudomonadati</taxon>
        <taxon>Pseudomonadota</taxon>
        <taxon>Alphaproteobacteria</taxon>
        <taxon>Rhodobacterales</taxon>
        <taxon>Roseobacteraceae</taxon>
        <taxon>Jannaschia</taxon>
    </lineage>
</organism>
<evidence type="ECO:0000313" key="7">
    <source>
        <dbReference type="EMBL" id="KIT16571.1"/>
    </source>
</evidence>
<keyword evidence="8" id="KW-1185">Reference proteome</keyword>
<dbReference type="InterPro" id="IPR032710">
    <property type="entry name" value="NTF2-like_dom_sf"/>
</dbReference>
<keyword evidence="4 5" id="KW-0472">Membrane</keyword>
<evidence type="ECO:0000256" key="5">
    <source>
        <dbReference type="SAM" id="Phobius"/>
    </source>
</evidence>
<name>A0A0D1EI45_9RHOB</name>
<gene>
    <name evidence="7" type="ORF">jaqu_16660</name>
</gene>
<dbReference type="Gene3D" id="3.10.450.230">
    <property type="entry name" value="VirB8 protein"/>
    <property type="match status" value="1"/>
</dbReference>
<dbReference type="Proteomes" id="UP000032232">
    <property type="component" value="Unassembled WGS sequence"/>
</dbReference>
<dbReference type="GO" id="GO:0016020">
    <property type="term" value="C:membrane"/>
    <property type="evidence" value="ECO:0007669"/>
    <property type="project" value="UniProtKB-SubCell"/>
</dbReference>
<evidence type="ECO:0000256" key="4">
    <source>
        <dbReference type="ARBA" id="ARBA00023136"/>
    </source>
</evidence>
<evidence type="ECO:0000256" key="3">
    <source>
        <dbReference type="ARBA" id="ARBA00022989"/>
    </source>
</evidence>
<evidence type="ECO:0000256" key="2">
    <source>
        <dbReference type="ARBA" id="ARBA00022692"/>
    </source>
</evidence>
<keyword evidence="2 5" id="KW-0812">Transmembrane</keyword>
<dbReference type="AlphaFoldDB" id="A0A0D1EI45"/>
<dbReference type="CDD" id="cd16424">
    <property type="entry name" value="VirB8"/>
    <property type="match status" value="1"/>
</dbReference>
<feature type="domain" description="Bacterial virulence protein VirB8" evidence="6">
    <location>
        <begin position="9"/>
        <end position="214"/>
    </location>
</feature>
<dbReference type="EMBL" id="JYFE01000031">
    <property type="protein sequence ID" value="KIT16571.1"/>
    <property type="molecule type" value="Genomic_DNA"/>
</dbReference>
<sequence length="217" mass="23840">MSEAAGTILEAEVIYGALRREKFWQIGFAGMALVAMVSVGSAAGILYAMRPPAPVVVPFDPATGLAVPNASVEAISLDERTAVVQSLVWQYVTDRETYNQIDNDVRINRALARTDGTARRAFLALWDSGSDQFLPDRYGDRAQVEVVITSITPLPNDRVQVRMRKRLTNPDGATVGNFTAVIGYKFAPGEERTLEAVWANPLGFTVSEYSITQDRRE</sequence>
<protein>
    <submittedName>
        <fullName evidence="7">VirB8 protein</fullName>
    </submittedName>
</protein>
<comment type="caution">
    <text evidence="7">The sequence shown here is derived from an EMBL/GenBank/DDBJ whole genome shotgun (WGS) entry which is preliminary data.</text>
</comment>
<dbReference type="Pfam" id="PF04335">
    <property type="entry name" value="VirB8"/>
    <property type="match status" value="1"/>
</dbReference>
<dbReference type="STRING" id="935700.jaqu_16660"/>
<keyword evidence="3 5" id="KW-1133">Transmembrane helix</keyword>
<dbReference type="OrthoDB" id="7366154at2"/>
<feature type="transmembrane region" description="Helical" evidence="5">
    <location>
        <begin position="26"/>
        <end position="49"/>
    </location>
</feature>
<proteinExistence type="predicted"/>
<dbReference type="PATRIC" id="fig|935700.4.peg.1728"/>
<comment type="subcellular location">
    <subcellularLocation>
        <location evidence="1">Membrane</location>
        <topology evidence="1">Single-pass membrane protein</topology>
    </subcellularLocation>
</comment>
<evidence type="ECO:0000256" key="1">
    <source>
        <dbReference type="ARBA" id="ARBA00004167"/>
    </source>
</evidence>
<dbReference type="RefSeq" id="WP_043918499.1">
    <property type="nucleotide sequence ID" value="NZ_FZPF01000017.1"/>
</dbReference>
<dbReference type="InterPro" id="IPR007430">
    <property type="entry name" value="VirB8"/>
</dbReference>
<accession>A0A0D1EI45</accession>